<evidence type="ECO:0000259" key="5">
    <source>
        <dbReference type="PROSITE" id="PS50235"/>
    </source>
</evidence>
<dbReference type="AlphaFoldDB" id="A0A813P911"/>
<accession>A0A813P911</accession>
<reference evidence="6" key="1">
    <citation type="submission" date="2021-02" db="EMBL/GenBank/DDBJ databases">
        <authorList>
            <person name="Nowell W R."/>
        </authorList>
    </citation>
    <scope>NUCLEOTIDE SEQUENCE</scope>
</reference>
<feature type="compositionally biased region" description="Acidic residues" evidence="4">
    <location>
        <begin position="536"/>
        <end position="545"/>
    </location>
</feature>
<dbReference type="Pfam" id="PF20635">
    <property type="entry name" value="SMN_YG-box"/>
    <property type="match status" value="1"/>
</dbReference>
<dbReference type="EC" id="3.4.19.12" evidence="2"/>
<dbReference type="InterPro" id="IPR050185">
    <property type="entry name" value="Ub_carboxyl-term_hydrolase"/>
</dbReference>
<keyword evidence="10" id="KW-1185">Reference proteome</keyword>
<keyword evidence="2" id="KW-0645">Protease</keyword>
<dbReference type="EMBL" id="CAJOBA010009479">
    <property type="protein sequence ID" value="CAF3852268.1"/>
    <property type="molecule type" value="Genomic_DNA"/>
</dbReference>
<dbReference type="InterPro" id="IPR018200">
    <property type="entry name" value="USP_CS"/>
</dbReference>
<dbReference type="Proteomes" id="UP000682733">
    <property type="component" value="Unassembled WGS sequence"/>
</dbReference>
<dbReference type="Pfam" id="PF00443">
    <property type="entry name" value="UCH"/>
    <property type="match status" value="1"/>
</dbReference>
<dbReference type="Proteomes" id="UP000663829">
    <property type="component" value="Unassembled WGS sequence"/>
</dbReference>
<evidence type="ECO:0000313" key="8">
    <source>
        <dbReference type="EMBL" id="CAF3528517.1"/>
    </source>
</evidence>
<protein>
    <recommendedName>
        <fullName evidence="2">Ubiquitin carboxyl-terminal hydrolase</fullName>
        <ecNumber evidence="2">3.4.19.12</ecNumber>
    </recommendedName>
</protein>
<name>A0A813P911_9BILA</name>
<dbReference type="InterPro" id="IPR047313">
    <property type="entry name" value="SMN_C"/>
</dbReference>
<comment type="catalytic activity">
    <reaction evidence="1 2">
        <text>Thiol-dependent hydrolysis of ester, thioester, amide, peptide and isopeptide bonds formed by the C-terminal Gly of ubiquitin (a 76-residue protein attached to proteins as an intracellular targeting signal).</text>
        <dbReference type="EC" id="3.4.19.12"/>
    </reaction>
</comment>
<dbReference type="CDD" id="cd22851">
    <property type="entry name" value="SMN_N"/>
    <property type="match status" value="1"/>
</dbReference>
<keyword evidence="2" id="KW-0378">Hydrolase</keyword>
<sequence>MQSGQIIFNRSSEDHDDVWDDTELIQAYDRASKYVQNKLKQDTPRKVNKRVKDSQNKRCRVNEEKKQTNQQEQQQNDILPPSPIHPLPFCDLKVPKNENDALNSMLMSWYMAGYHAGLLAASKQNELKSDSLKTIQLFDVKIHFKTLFICVLDFFYAMGKKCKQQRREIRAAESKAYAEQERLLKQELVEENEEKEKEIERNKQLINETQAKSNEPSIDPEINENSISRQNTEKKEISLDKLNDTLSDTDSGHGSVSTSTCSLTPLNTSPKINKQEKHQSLLLSTTIASTKFDQMSHVKGLVNIGNTCFFNVVIQALAHTPLFVNELRNFANEWKSDIVMLDTYPTSMTAQLVQLFDEFSSDSKKTINPKQLFNNLMQKIPVYKGYHQHDSHELFMNLMLLLKTEETQLRKRQSFSNLFHNKSEDTLKMFCLIGCSGPYVTIDSLFGGHLLDVITCKKCEKMYEIPRKKRQHQYETRNNNKEKPLSKKQQKELAKRQKKNARKTTQVLKVKSRKPLQAQLPETKTNLDQMTKSDSVEDSGNDETGETTTNDENVDTAKNDKIETADDEIETKSDIQEDNDQEEKEIEEEDSEILEKPESSSITDDKTCVLESHDETFELVDMISNLTLISFKQESSPSKPLPFVNDTDAQRFLLCGNAREQETTEKNTDEIDSLERCFQRHLEKEKLSKDNLFDCYHCRSLTKDQSKVLTEAVRQSAFLQLPPILPIFLKRFQFYDSYSDKIQTHIRFDIQLDLTHYCSSLALSVYCRPIYRLYAVIEHSGSLKNGHYIVYIKHQQHTLNKLHQYRSKPIEKLIEQLQTHNDNCVEEKEQLEKISDQSCFWYHLSDSSIHKVPESKVLEAQAYVLFYQRI</sequence>
<keyword evidence="2" id="KW-0833">Ubl conjugation pathway</keyword>
<feature type="region of interest" description="Disordered" evidence="4">
    <location>
        <begin position="191"/>
        <end position="230"/>
    </location>
</feature>
<proteinExistence type="inferred from homology"/>
<evidence type="ECO:0000256" key="1">
    <source>
        <dbReference type="ARBA" id="ARBA00000707"/>
    </source>
</evidence>
<evidence type="ECO:0000256" key="4">
    <source>
        <dbReference type="SAM" id="MobiDB-lite"/>
    </source>
</evidence>
<organism evidence="6 10">
    <name type="scientific">Didymodactylos carnosus</name>
    <dbReference type="NCBI Taxonomy" id="1234261"/>
    <lineage>
        <taxon>Eukaryota</taxon>
        <taxon>Metazoa</taxon>
        <taxon>Spiralia</taxon>
        <taxon>Gnathifera</taxon>
        <taxon>Rotifera</taxon>
        <taxon>Eurotatoria</taxon>
        <taxon>Bdelloidea</taxon>
        <taxon>Philodinida</taxon>
        <taxon>Philodinidae</taxon>
        <taxon>Didymodactylos</taxon>
    </lineage>
</organism>
<dbReference type="Gene3D" id="3.90.70.10">
    <property type="entry name" value="Cysteine proteinases"/>
    <property type="match status" value="2"/>
</dbReference>
<evidence type="ECO:0000313" key="9">
    <source>
        <dbReference type="EMBL" id="CAF3852268.1"/>
    </source>
</evidence>
<feature type="compositionally biased region" description="Basic and acidic residues" evidence="4">
    <location>
        <begin position="41"/>
        <end position="67"/>
    </location>
</feature>
<dbReference type="PROSITE" id="PS00972">
    <property type="entry name" value="USP_1"/>
    <property type="match status" value="1"/>
</dbReference>
<feature type="coiled-coil region" evidence="3">
    <location>
        <begin position="810"/>
        <end position="837"/>
    </location>
</feature>
<dbReference type="InterPro" id="IPR038765">
    <property type="entry name" value="Papain-like_cys_pep_sf"/>
</dbReference>
<feature type="compositionally biased region" description="Polar residues" evidence="4">
    <location>
        <begin position="204"/>
        <end position="216"/>
    </location>
</feature>
<dbReference type="Proteomes" id="UP000677228">
    <property type="component" value="Unassembled WGS sequence"/>
</dbReference>
<dbReference type="Pfam" id="PF20636">
    <property type="entry name" value="SMN_G2-BD"/>
    <property type="match status" value="1"/>
</dbReference>
<dbReference type="EMBL" id="CAJNOK010009461">
    <property type="protein sequence ID" value="CAF1090596.1"/>
    <property type="molecule type" value="Genomic_DNA"/>
</dbReference>
<feature type="region of interest" description="Disordered" evidence="4">
    <location>
        <begin position="41"/>
        <end position="82"/>
    </location>
</feature>
<dbReference type="EMBL" id="CAJNOQ010000060">
    <property type="protein sequence ID" value="CAF0749235.1"/>
    <property type="molecule type" value="Genomic_DNA"/>
</dbReference>
<dbReference type="CDD" id="cd22852">
    <property type="entry name" value="SMN_C"/>
    <property type="match status" value="1"/>
</dbReference>
<dbReference type="PANTHER" id="PTHR21646">
    <property type="entry name" value="UBIQUITIN CARBOXYL-TERMINAL HYDROLASE"/>
    <property type="match status" value="1"/>
</dbReference>
<keyword evidence="2" id="KW-0788">Thiol protease</keyword>
<gene>
    <name evidence="6" type="ORF">GPM918_LOCUS728</name>
    <name evidence="7" type="ORF">OVA965_LOCUS18796</name>
    <name evidence="8" type="ORF">SRO942_LOCUS729</name>
    <name evidence="9" type="ORF">TMI583_LOCUS18809</name>
</gene>
<evidence type="ECO:0000313" key="6">
    <source>
        <dbReference type="EMBL" id="CAF0749235.1"/>
    </source>
</evidence>
<feature type="domain" description="USP" evidence="5">
    <location>
        <begin position="299"/>
        <end position="870"/>
    </location>
</feature>
<comment type="similarity">
    <text evidence="2">Belongs to the peptidase C19 family.</text>
</comment>
<dbReference type="GO" id="GO:0004843">
    <property type="term" value="F:cysteine-type deubiquitinase activity"/>
    <property type="evidence" value="ECO:0007669"/>
    <property type="project" value="UniProtKB-UniRule"/>
</dbReference>
<feature type="region of interest" description="Disordered" evidence="4">
    <location>
        <begin position="467"/>
        <end position="604"/>
    </location>
</feature>
<feature type="compositionally biased region" description="Polar residues" evidence="4">
    <location>
        <begin position="520"/>
        <end position="533"/>
    </location>
</feature>
<dbReference type="Proteomes" id="UP000681722">
    <property type="component" value="Unassembled WGS sequence"/>
</dbReference>
<feature type="compositionally biased region" description="Basic and acidic residues" evidence="4">
    <location>
        <begin position="467"/>
        <end position="495"/>
    </location>
</feature>
<feature type="compositionally biased region" description="Basic and acidic residues" evidence="4">
    <location>
        <begin position="191"/>
        <end position="203"/>
    </location>
</feature>
<evidence type="ECO:0000313" key="7">
    <source>
        <dbReference type="EMBL" id="CAF1090596.1"/>
    </source>
</evidence>
<feature type="compositionally biased region" description="Basic and acidic residues" evidence="4">
    <location>
        <begin position="593"/>
        <end position="604"/>
    </location>
</feature>
<comment type="caution">
    <text evidence="6">The sequence shown here is derived from an EMBL/GenBank/DDBJ whole genome shotgun (WGS) entry which is preliminary data.</text>
</comment>
<dbReference type="PROSITE" id="PS50235">
    <property type="entry name" value="USP_3"/>
    <property type="match status" value="1"/>
</dbReference>
<dbReference type="EMBL" id="CAJOBC010000060">
    <property type="protein sequence ID" value="CAF3528517.1"/>
    <property type="molecule type" value="Genomic_DNA"/>
</dbReference>
<dbReference type="SUPFAM" id="SSF54001">
    <property type="entry name" value="Cysteine proteinases"/>
    <property type="match status" value="1"/>
</dbReference>
<dbReference type="PROSITE" id="PS00973">
    <property type="entry name" value="USP_2"/>
    <property type="match status" value="1"/>
</dbReference>
<evidence type="ECO:0000313" key="10">
    <source>
        <dbReference type="Proteomes" id="UP000663829"/>
    </source>
</evidence>
<evidence type="ECO:0000256" key="2">
    <source>
        <dbReference type="RuleBase" id="RU366025"/>
    </source>
</evidence>
<dbReference type="GO" id="GO:0006508">
    <property type="term" value="P:proteolysis"/>
    <property type="evidence" value="ECO:0007669"/>
    <property type="project" value="UniProtKB-KW"/>
</dbReference>
<dbReference type="InterPro" id="IPR028889">
    <property type="entry name" value="USP"/>
</dbReference>
<feature type="region of interest" description="Disordered" evidence="4">
    <location>
        <begin position="243"/>
        <end position="262"/>
    </location>
</feature>
<dbReference type="OrthoDB" id="2020758at2759"/>
<dbReference type="InterPro" id="IPR001394">
    <property type="entry name" value="Peptidase_C19_UCH"/>
</dbReference>
<evidence type="ECO:0000256" key="3">
    <source>
        <dbReference type="SAM" id="Coils"/>
    </source>
</evidence>
<keyword evidence="3" id="KW-0175">Coiled coil</keyword>
<dbReference type="PANTHER" id="PTHR21646:SF39">
    <property type="entry name" value="UBIQUITIN CARBOXYL-TERMINAL HYDROLASE 16"/>
    <property type="match status" value="1"/>
</dbReference>
<feature type="compositionally biased region" description="Acidic residues" evidence="4">
    <location>
        <begin position="576"/>
        <end position="592"/>
    </location>
</feature>
<dbReference type="InterPro" id="IPR049481">
    <property type="entry name" value="SMN_G2-BD"/>
</dbReference>
<feature type="compositionally biased region" description="Polar residues" evidence="4">
    <location>
        <begin position="244"/>
        <end position="262"/>
    </location>
</feature>
<feature type="compositionally biased region" description="Basic and acidic residues" evidence="4">
    <location>
        <begin position="555"/>
        <end position="575"/>
    </location>
</feature>
<dbReference type="GO" id="GO:0016579">
    <property type="term" value="P:protein deubiquitination"/>
    <property type="evidence" value="ECO:0007669"/>
    <property type="project" value="InterPro"/>
</dbReference>